<proteinExistence type="predicted"/>
<dbReference type="EMBL" id="GGEC01060526">
    <property type="protein sequence ID" value="MBX41010.1"/>
    <property type="molecule type" value="Transcribed_RNA"/>
</dbReference>
<sequence>MNEFVLLGDWTIKHRTTTITSHTPQ</sequence>
<accession>A0A2P2NF24</accession>
<organism evidence="1">
    <name type="scientific">Rhizophora mucronata</name>
    <name type="common">Asiatic mangrove</name>
    <dbReference type="NCBI Taxonomy" id="61149"/>
    <lineage>
        <taxon>Eukaryota</taxon>
        <taxon>Viridiplantae</taxon>
        <taxon>Streptophyta</taxon>
        <taxon>Embryophyta</taxon>
        <taxon>Tracheophyta</taxon>
        <taxon>Spermatophyta</taxon>
        <taxon>Magnoliopsida</taxon>
        <taxon>eudicotyledons</taxon>
        <taxon>Gunneridae</taxon>
        <taxon>Pentapetalae</taxon>
        <taxon>rosids</taxon>
        <taxon>fabids</taxon>
        <taxon>Malpighiales</taxon>
        <taxon>Rhizophoraceae</taxon>
        <taxon>Rhizophora</taxon>
    </lineage>
</organism>
<dbReference type="AlphaFoldDB" id="A0A2P2NF24"/>
<name>A0A2P2NF24_RHIMU</name>
<protein>
    <submittedName>
        <fullName evidence="1">Uncharacterized protein</fullName>
    </submittedName>
</protein>
<reference evidence="1" key="1">
    <citation type="submission" date="2018-02" db="EMBL/GenBank/DDBJ databases">
        <title>Rhizophora mucronata_Transcriptome.</title>
        <authorList>
            <person name="Meera S.P."/>
            <person name="Sreeshan A."/>
            <person name="Augustine A."/>
        </authorList>
    </citation>
    <scope>NUCLEOTIDE SEQUENCE</scope>
    <source>
        <tissue evidence="1">Leaf</tissue>
    </source>
</reference>
<evidence type="ECO:0000313" key="1">
    <source>
        <dbReference type="EMBL" id="MBX41010.1"/>
    </source>
</evidence>